<evidence type="ECO:0000313" key="1">
    <source>
        <dbReference type="EMBL" id="CAE7442782.1"/>
    </source>
</evidence>
<dbReference type="AlphaFoldDB" id="A0A812RKD0"/>
<sequence length="257" mass="27727">MGGTMTTLRSKNGLPDLNWKNVYEAATTSSTPELLSLLHGLALEHGTPSLINIGLVPVEGAFIDIDPLVWVRHVQHVADMKADPNSGFDVRQVESFVSSLLNGALQRYASLCFVGAVLGMSKDQRQLSFSRRLALFRALLALPGFRRLAGSEGKLQETWDICAQSVTADDPRFLGWLLACAGAAEPETGTAQGPAVIAARRAIKSQQRMWTRTLCGFRGGAPQLPQRLGPLVMEYLGAPCLAESTVGHRKAGECVLM</sequence>
<gene>
    <name evidence="1" type="ORF">SNAT2548_LOCUS24077</name>
</gene>
<accession>A0A812RKD0</accession>
<proteinExistence type="predicted"/>
<keyword evidence="2" id="KW-1185">Reference proteome</keyword>
<name>A0A812RKD0_9DINO</name>
<organism evidence="1 2">
    <name type="scientific">Symbiodinium natans</name>
    <dbReference type="NCBI Taxonomy" id="878477"/>
    <lineage>
        <taxon>Eukaryota</taxon>
        <taxon>Sar</taxon>
        <taxon>Alveolata</taxon>
        <taxon>Dinophyceae</taxon>
        <taxon>Suessiales</taxon>
        <taxon>Symbiodiniaceae</taxon>
        <taxon>Symbiodinium</taxon>
    </lineage>
</organism>
<protein>
    <submittedName>
        <fullName evidence="1">Uncharacterized protein</fullName>
    </submittedName>
</protein>
<dbReference type="EMBL" id="CAJNDS010002345">
    <property type="protein sequence ID" value="CAE7442782.1"/>
    <property type="molecule type" value="Genomic_DNA"/>
</dbReference>
<dbReference type="OrthoDB" id="443249at2759"/>
<reference evidence="1" key="1">
    <citation type="submission" date="2021-02" db="EMBL/GenBank/DDBJ databases">
        <authorList>
            <person name="Dougan E. K."/>
            <person name="Rhodes N."/>
            <person name="Thang M."/>
            <person name="Chan C."/>
        </authorList>
    </citation>
    <scope>NUCLEOTIDE SEQUENCE</scope>
</reference>
<dbReference type="Proteomes" id="UP000604046">
    <property type="component" value="Unassembled WGS sequence"/>
</dbReference>
<comment type="caution">
    <text evidence="1">The sequence shown here is derived from an EMBL/GenBank/DDBJ whole genome shotgun (WGS) entry which is preliminary data.</text>
</comment>
<evidence type="ECO:0000313" key="2">
    <source>
        <dbReference type="Proteomes" id="UP000604046"/>
    </source>
</evidence>